<dbReference type="Proteomes" id="UP000002007">
    <property type="component" value="Chromosome"/>
</dbReference>
<dbReference type="eggNOG" id="COG3375">
    <property type="taxonomic scope" value="Bacteria"/>
</dbReference>
<dbReference type="AlphaFoldDB" id="A9WPT3"/>
<keyword evidence="1" id="KW-0808">Transferase</keyword>
<dbReference type="GO" id="GO:0016740">
    <property type="term" value="F:transferase activity"/>
    <property type="evidence" value="ECO:0007669"/>
    <property type="project" value="UniProtKB-KW"/>
</dbReference>
<accession>A9WPT3</accession>
<gene>
    <name evidence="1" type="ordered locus">RSal33209_1317</name>
</gene>
<dbReference type="HOGENOM" id="CLU_2207915_0_0_11"/>
<keyword evidence="2" id="KW-1185">Reference proteome</keyword>
<dbReference type="RefSeq" id="WP_012244737.1">
    <property type="nucleotide sequence ID" value="NC_010168.1"/>
</dbReference>
<name>A9WPT3_RENSM</name>
<dbReference type="KEGG" id="rsa:RSal33209_1317"/>
<organism evidence="1 2">
    <name type="scientific">Renibacterium salmoninarum (strain ATCC 33209 / DSM 20767 / JCM 11484 / NBRC 15589 / NCIMB 2235)</name>
    <dbReference type="NCBI Taxonomy" id="288705"/>
    <lineage>
        <taxon>Bacteria</taxon>
        <taxon>Bacillati</taxon>
        <taxon>Actinomycetota</taxon>
        <taxon>Actinomycetes</taxon>
        <taxon>Micrococcales</taxon>
        <taxon>Micrococcaceae</taxon>
        <taxon>Renibacterium</taxon>
    </lineage>
</organism>
<sequence length="107" mass="11160">MSAILAGLQFRELHGVEQINQANALFDSIWRTGPDRPHFEPALLTAMAHAGNYVVGVYEGEEMIAACVGFFGAPAGNVLIRISLACGPITPGEASASRSSCISGNGL</sequence>
<reference evidence="2" key="1">
    <citation type="journal article" date="2008" name="J. Bacteriol.">
        <title>Genome sequence of the fish pathogen Renibacterium salmoninarum suggests reductive evolution away from an environmental Arthrobacter ancestor.</title>
        <authorList>
            <person name="Wiens G.D."/>
            <person name="Rockey D.D."/>
            <person name="Wu Z."/>
            <person name="Chang J."/>
            <person name="Levy R."/>
            <person name="Crane S."/>
            <person name="Chen D.S."/>
            <person name="Capri G.R."/>
            <person name="Burnett J.R."/>
            <person name="Sudheesh P.S."/>
            <person name="Schipma M.J."/>
            <person name="Burd H."/>
            <person name="Bhattacharyya A."/>
            <person name="Rhodes L.D."/>
            <person name="Kaul R."/>
            <person name="Strom M.S."/>
        </authorList>
    </citation>
    <scope>NUCLEOTIDE SEQUENCE [LARGE SCALE GENOMIC DNA]</scope>
    <source>
        <strain evidence="2">ATCC 33209 / DSM 20767 / JCM 11484 / NBRC 15589 / NCIMB 2235</strain>
    </source>
</reference>
<dbReference type="EMBL" id="CP000910">
    <property type="protein sequence ID" value="ABY23054.1"/>
    <property type="molecule type" value="Genomic_DNA"/>
</dbReference>
<evidence type="ECO:0000313" key="1">
    <source>
        <dbReference type="EMBL" id="ABY23054.1"/>
    </source>
</evidence>
<evidence type="ECO:0000313" key="2">
    <source>
        <dbReference type="Proteomes" id="UP000002007"/>
    </source>
</evidence>
<dbReference type="STRING" id="288705.RSal33209_1317"/>
<proteinExistence type="predicted"/>
<protein>
    <submittedName>
        <fullName evidence="1">Acetyltransferase, GNAT family</fullName>
    </submittedName>
</protein>